<organism evidence="1">
    <name type="scientific">CrAss-like virus sp. ctelJ1</name>
    <dbReference type="NCBI Taxonomy" id="2825838"/>
    <lineage>
        <taxon>Viruses</taxon>
        <taxon>Duplodnaviria</taxon>
        <taxon>Heunggongvirae</taxon>
        <taxon>Uroviricota</taxon>
        <taxon>Caudoviricetes</taxon>
        <taxon>Crassvirales</taxon>
    </lineage>
</organism>
<proteinExistence type="predicted"/>
<dbReference type="EMBL" id="BK016184">
    <property type="protein sequence ID" value="DAG00950.1"/>
    <property type="molecule type" value="Genomic_DNA"/>
</dbReference>
<name>A0A8S5V2L7_9CAUD</name>
<protein>
    <submittedName>
        <fullName evidence="1">Uncharacterized protein</fullName>
    </submittedName>
</protein>
<evidence type="ECO:0000313" key="1">
    <source>
        <dbReference type="EMBL" id="DAG00950.1"/>
    </source>
</evidence>
<sequence length="67" mass="7749">MDIKFSKKSIKDNGFIVLYWKANEEMGFKLFKSREVARQFAIGKVSEGYSVTSFTKDCELHPKGRIL</sequence>
<accession>A0A8S5V2L7</accession>
<reference evidence="1" key="1">
    <citation type="journal article" date="2021" name="Proc. Natl. Acad. Sci. U.S.A.">
        <title>A Catalog of Tens of Thousands of Viruses from Human Metagenomes Reveals Hidden Associations with Chronic Diseases.</title>
        <authorList>
            <person name="Tisza M.J."/>
            <person name="Buck C.B."/>
        </authorList>
    </citation>
    <scope>NUCLEOTIDE SEQUENCE</scope>
    <source>
        <strain evidence="1">CtelJ1</strain>
    </source>
</reference>